<dbReference type="InterPro" id="IPR036457">
    <property type="entry name" value="PPM-type-like_dom_sf"/>
</dbReference>
<dbReference type="SUPFAM" id="SSF81606">
    <property type="entry name" value="PP2C-like"/>
    <property type="match status" value="1"/>
</dbReference>
<dbReference type="InterPro" id="IPR052016">
    <property type="entry name" value="Bact_Sigma-Reg"/>
</dbReference>
<evidence type="ECO:0000313" key="3">
    <source>
        <dbReference type="EMBL" id="TCK73948.1"/>
    </source>
</evidence>
<dbReference type="Gene3D" id="3.60.40.10">
    <property type="entry name" value="PPM-type phosphatase domain"/>
    <property type="match status" value="1"/>
</dbReference>
<dbReference type="PANTHER" id="PTHR43156:SF2">
    <property type="entry name" value="STAGE II SPORULATION PROTEIN E"/>
    <property type="match status" value="1"/>
</dbReference>
<dbReference type="SUPFAM" id="SSF55781">
    <property type="entry name" value="GAF domain-like"/>
    <property type="match status" value="2"/>
</dbReference>
<dbReference type="SMART" id="SM00065">
    <property type="entry name" value="GAF"/>
    <property type="match status" value="2"/>
</dbReference>
<evidence type="ECO:0000256" key="1">
    <source>
        <dbReference type="ARBA" id="ARBA00022801"/>
    </source>
</evidence>
<keyword evidence="4" id="KW-1185">Reference proteome</keyword>
<feature type="domain" description="PPM-type phosphatase" evidence="2">
    <location>
        <begin position="390"/>
        <end position="606"/>
    </location>
</feature>
<gene>
    <name evidence="3" type="ORF">C7378_1568</name>
</gene>
<organism evidence="3 4">
    <name type="scientific">Acidipila rosea</name>
    <dbReference type="NCBI Taxonomy" id="768535"/>
    <lineage>
        <taxon>Bacteria</taxon>
        <taxon>Pseudomonadati</taxon>
        <taxon>Acidobacteriota</taxon>
        <taxon>Terriglobia</taxon>
        <taxon>Terriglobales</taxon>
        <taxon>Acidobacteriaceae</taxon>
        <taxon>Acidipila</taxon>
    </lineage>
</organism>
<evidence type="ECO:0000259" key="2">
    <source>
        <dbReference type="PROSITE" id="PS51746"/>
    </source>
</evidence>
<dbReference type="InterPro" id="IPR003018">
    <property type="entry name" value="GAF"/>
</dbReference>
<dbReference type="Pfam" id="PF07228">
    <property type="entry name" value="SpoIIE"/>
    <property type="match status" value="1"/>
</dbReference>
<evidence type="ECO:0000313" key="4">
    <source>
        <dbReference type="Proteomes" id="UP000295210"/>
    </source>
</evidence>
<dbReference type="EMBL" id="SMGK01000002">
    <property type="protein sequence ID" value="TCK73948.1"/>
    <property type="molecule type" value="Genomic_DNA"/>
</dbReference>
<comment type="caution">
    <text evidence="3">The sequence shown here is derived from an EMBL/GenBank/DDBJ whole genome shotgun (WGS) entry which is preliminary data.</text>
</comment>
<dbReference type="GO" id="GO:0016791">
    <property type="term" value="F:phosphatase activity"/>
    <property type="evidence" value="ECO:0007669"/>
    <property type="project" value="TreeGrafter"/>
</dbReference>
<dbReference type="InterPro" id="IPR029016">
    <property type="entry name" value="GAF-like_dom_sf"/>
</dbReference>
<name>A0A4R1L6W4_9BACT</name>
<sequence>MTEESTKIGVPPEHFEGDYRPAESVSAVEGARPRLMVEPDQTGFLIRLADALNTTLDLQTLLQRTADLVRAVIDFRIFAILLLNDRTNDLRMRFQIGHTPEIERMRIKVGRGIVGQVAQTREAMLIGDVSQTSNYIEANPHVRSELAVPLIVKNRVIGVIDIQSEQLDYFQPEHLHLLKLTASRIAQAIENARLYTRVARQAQTLQVLNEISRELTSILDLDPLFERIGQLLRRIIDYQMFSIWLVNEREQVLENSFAVRFGERFNPDEKLPLDRGLVGAAISERKLIHAPDVRRDPRYYMVNAETRSEIAVPLIHKGRVIGILDVEHTRPNFFNEDHERAVNTLAGQIAIAVENARLYQKVMQQEQRLEQDLEMAREVQLRLLPPLKPKHQRAEFAARFLPARTIGGDLYDFLQYDSDRSAIVVGDVSGKAAPAALYAALVSGIMRSAGAQHPSPSEMLSLLNEALQERRVDSQYVAMLYAVWNDQNLTLQIANAGAVQPLFCRDGEVETVRAEGFPLGLFPDVKYEEFSLATQPGDSLIFFSDGIVDAQNAAGEMFGEERVQEIVRKHRQKSASKLAEVILSEVGRFQNGQERFDDETVVVLRVL</sequence>
<proteinExistence type="predicted"/>
<dbReference type="Proteomes" id="UP000295210">
    <property type="component" value="Unassembled WGS sequence"/>
</dbReference>
<dbReference type="SMART" id="SM00331">
    <property type="entry name" value="PP2C_SIG"/>
    <property type="match status" value="1"/>
</dbReference>
<dbReference type="PROSITE" id="PS51746">
    <property type="entry name" value="PPM_2"/>
    <property type="match status" value="1"/>
</dbReference>
<dbReference type="AlphaFoldDB" id="A0A4R1L6W4"/>
<accession>A0A4R1L6W4</accession>
<reference evidence="3 4" key="1">
    <citation type="submission" date="2019-03" db="EMBL/GenBank/DDBJ databases">
        <title>Genomic Encyclopedia of Type Strains, Phase IV (KMG-IV): sequencing the most valuable type-strain genomes for metagenomic binning, comparative biology and taxonomic classification.</title>
        <authorList>
            <person name="Goeker M."/>
        </authorList>
    </citation>
    <scope>NUCLEOTIDE SEQUENCE [LARGE SCALE GENOMIC DNA]</scope>
    <source>
        <strain evidence="3 4">DSM 103428</strain>
    </source>
</reference>
<dbReference type="Pfam" id="PF13185">
    <property type="entry name" value="GAF_2"/>
    <property type="match status" value="2"/>
</dbReference>
<dbReference type="PANTHER" id="PTHR43156">
    <property type="entry name" value="STAGE II SPORULATION PROTEIN E-RELATED"/>
    <property type="match status" value="1"/>
</dbReference>
<dbReference type="RefSeq" id="WP_341539132.1">
    <property type="nucleotide sequence ID" value="NZ_SMGK01000002.1"/>
</dbReference>
<dbReference type="InterPro" id="IPR001932">
    <property type="entry name" value="PPM-type_phosphatase-like_dom"/>
</dbReference>
<dbReference type="Gene3D" id="3.30.450.40">
    <property type="match status" value="2"/>
</dbReference>
<keyword evidence="1" id="KW-0378">Hydrolase</keyword>
<protein>
    <submittedName>
        <fullName evidence="3">Sigma-B regulation protein RsbU (Phosphoserine phosphatase)</fullName>
    </submittedName>
</protein>